<keyword evidence="2" id="KW-0489">Methyltransferase</keyword>
<keyword evidence="2" id="KW-0808">Transferase</keyword>
<proteinExistence type="predicted"/>
<reference evidence="2 3" key="1">
    <citation type="submission" date="2024-02" db="EMBL/GenBank/DDBJ databases">
        <title>Bacteria isolated from the canopy kelp, Nereocystis luetkeana.</title>
        <authorList>
            <person name="Pfister C.A."/>
            <person name="Younker I.T."/>
            <person name="Light S.H."/>
        </authorList>
    </citation>
    <scope>NUCLEOTIDE SEQUENCE [LARGE SCALE GENOMIC DNA]</scope>
    <source>
        <strain evidence="2 3">TI.1.05</strain>
    </source>
</reference>
<evidence type="ECO:0000259" key="1">
    <source>
        <dbReference type="Pfam" id="PF08241"/>
    </source>
</evidence>
<feature type="domain" description="Methyltransferase type 11" evidence="1">
    <location>
        <begin position="73"/>
        <end position="125"/>
    </location>
</feature>
<evidence type="ECO:0000313" key="2">
    <source>
        <dbReference type="EMBL" id="MEL0628075.1"/>
    </source>
</evidence>
<comment type="caution">
    <text evidence="2">The sequence shown here is derived from an EMBL/GenBank/DDBJ whole genome shotgun (WGS) entry which is preliminary data.</text>
</comment>
<dbReference type="SUPFAM" id="SSF53335">
    <property type="entry name" value="S-adenosyl-L-methionine-dependent methyltransferases"/>
    <property type="match status" value="1"/>
</dbReference>
<keyword evidence="3" id="KW-1185">Reference proteome</keyword>
<organism evidence="2 3">
    <name type="scientific">Psychromonas aquatilis</name>
    <dbReference type="NCBI Taxonomy" id="2005072"/>
    <lineage>
        <taxon>Bacteria</taxon>
        <taxon>Pseudomonadati</taxon>
        <taxon>Pseudomonadota</taxon>
        <taxon>Gammaproteobacteria</taxon>
        <taxon>Alteromonadales</taxon>
        <taxon>Psychromonadaceae</taxon>
        <taxon>Psychromonas</taxon>
    </lineage>
</organism>
<accession>A0ABU9GL91</accession>
<dbReference type="GO" id="GO:0008168">
    <property type="term" value="F:methyltransferase activity"/>
    <property type="evidence" value="ECO:0007669"/>
    <property type="project" value="UniProtKB-KW"/>
</dbReference>
<gene>
    <name evidence="2" type="ORF">V6256_00525</name>
</gene>
<dbReference type="RefSeq" id="WP_341596015.1">
    <property type="nucleotide sequence ID" value="NZ_JBAKAZ010000002.1"/>
</dbReference>
<name>A0ABU9GL91_9GAMM</name>
<sequence length="245" mass="27917">MRIAKTSRILPPITNWLQLSNGEQLQKQTQQLIDDTIPRCFGYHLLKLGCLSSQLKTDKSPILHQINCAEKGDDIGLRSNLHDLPFQASTIDLCILLHELDFSSDPHQLLREIDRVLTLDGTLIVSGFNPYSVFGCKSLLKKTEKQTERLFAPNRVIDWLHLLGFEIKQKQFFSCMYSQRKGPISSFIADLGQRYFPFLCSVYFIVAKKQSIPLTRVTSNNKLKRKVISGQPVATKQSHSKIKNS</sequence>
<dbReference type="GO" id="GO:0032259">
    <property type="term" value="P:methylation"/>
    <property type="evidence" value="ECO:0007669"/>
    <property type="project" value="UniProtKB-KW"/>
</dbReference>
<protein>
    <submittedName>
        <fullName evidence="2">Methyltransferase domain-containing protein</fullName>
    </submittedName>
</protein>
<evidence type="ECO:0000313" key="3">
    <source>
        <dbReference type="Proteomes" id="UP001369082"/>
    </source>
</evidence>
<dbReference type="Gene3D" id="3.40.50.150">
    <property type="entry name" value="Vaccinia Virus protein VP39"/>
    <property type="match status" value="1"/>
</dbReference>
<dbReference type="InterPro" id="IPR029063">
    <property type="entry name" value="SAM-dependent_MTases_sf"/>
</dbReference>
<dbReference type="EMBL" id="JBAKAZ010000002">
    <property type="protein sequence ID" value="MEL0628075.1"/>
    <property type="molecule type" value="Genomic_DNA"/>
</dbReference>
<dbReference type="Pfam" id="PF08241">
    <property type="entry name" value="Methyltransf_11"/>
    <property type="match status" value="1"/>
</dbReference>
<dbReference type="InterPro" id="IPR013216">
    <property type="entry name" value="Methyltransf_11"/>
</dbReference>
<dbReference type="Proteomes" id="UP001369082">
    <property type="component" value="Unassembled WGS sequence"/>
</dbReference>